<sequence length="64" mass="6989">MTDGEHFQQNMLVGSDNFFLSVTADEIATFFSINFVDRFCESLLSSLPSSIFKESSSSEIVGAG</sequence>
<protein>
    <submittedName>
        <fullName evidence="2">Uncharacterized protein</fullName>
    </submittedName>
</protein>
<accession>A0A915K4S1</accession>
<keyword evidence="1" id="KW-1185">Reference proteome</keyword>
<organism evidence="1 2">
    <name type="scientific">Romanomermis culicivorax</name>
    <name type="common">Nematode worm</name>
    <dbReference type="NCBI Taxonomy" id="13658"/>
    <lineage>
        <taxon>Eukaryota</taxon>
        <taxon>Metazoa</taxon>
        <taxon>Ecdysozoa</taxon>
        <taxon>Nematoda</taxon>
        <taxon>Enoplea</taxon>
        <taxon>Dorylaimia</taxon>
        <taxon>Mermithida</taxon>
        <taxon>Mermithoidea</taxon>
        <taxon>Mermithidae</taxon>
        <taxon>Romanomermis</taxon>
    </lineage>
</organism>
<dbReference type="AlphaFoldDB" id="A0A915K4S1"/>
<name>A0A915K4S1_ROMCU</name>
<evidence type="ECO:0000313" key="1">
    <source>
        <dbReference type="Proteomes" id="UP000887565"/>
    </source>
</evidence>
<dbReference type="Proteomes" id="UP000887565">
    <property type="component" value="Unplaced"/>
</dbReference>
<evidence type="ECO:0000313" key="2">
    <source>
        <dbReference type="WBParaSite" id="nRc.2.0.1.t33328-RA"/>
    </source>
</evidence>
<proteinExistence type="predicted"/>
<reference evidence="2" key="1">
    <citation type="submission" date="2022-11" db="UniProtKB">
        <authorList>
            <consortium name="WormBaseParasite"/>
        </authorList>
    </citation>
    <scope>IDENTIFICATION</scope>
</reference>
<dbReference type="WBParaSite" id="nRc.2.0.1.t33328-RA">
    <property type="protein sequence ID" value="nRc.2.0.1.t33328-RA"/>
    <property type="gene ID" value="nRc.2.0.1.g33328"/>
</dbReference>